<protein>
    <submittedName>
        <fullName evidence="2">Membrane protein</fullName>
    </submittedName>
</protein>
<reference evidence="4" key="3">
    <citation type="submission" date="2016-08" db="EMBL/GenBank/DDBJ databases">
        <title>Sequencing, assembly and comparative genomics of S. aureofaciens ATCC 10762.</title>
        <authorList>
            <person name="Gradnigo J.S."/>
            <person name="Johnson N."/>
            <person name="Somerville G.A."/>
        </authorList>
    </citation>
    <scope>NUCLEOTIDE SEQUENCE [LARGE SCALE GENOMIC DNA]</scope>
    <source>
        <strain evidence="4">ATCC 10762 / DSM 40127 / CCM 3239 / JCM 4008 / LMG 5968 / NBRC 12843 / NCIMB 8234 / A-377</strain>
    </source>
</reference>
<evidence type="ECO:0000313" key="4">
    <source>
        <dbReference type="Proteomes" id="UP000037395"/>
    </source>
</evidence>
<feature type="transmembrane region" description="Helical" evidence="1">
    <location>
        <begin position="230"/>
        <end position="252"/>
    </location>
</feature>
<keyword evidence="1" id="KW-0812">Transmembrane</keyword>
<dbReference type="EMBL" id="JPRF03000024">
    <property type="protein sequence ID" value="OEV36655.1"/>
    <property type="molecule type" value="Genomic_DNA"/>
</dbReference>
<dbReference type="RefSeq" id="WP_046385903.1">
    <property type="nucleotide sequence ID" value="NZ_BMUB01000001.1"/>
</dbReference>
<dbReference type="Proteomes" id="UP000037395">
    <property type="component" value="Unassembled WGS sequence"/>
</dbReference>
<evidence type="ECO:0000313" key="5">
    <source>
        <dbReference type="Proteomes" id="UP000610124"/>
    </source>
</evidence>
<reference evidence="2 5" key="1">
    <citation type="journal article" date="2014" name="Int. J. Syst. Evol. Microbiol.">
        <title>Complete genome sequence of Corynebacterium casei LMG S-19264T (=DSM 44701T), isolated from a smear-ripened cheese.</title>
        <authorList>
            <consortium name="US DOE Joint Genome Institute (JGI-PGF)"/>
            <person name="Walter F."/>
            <person name="Albersmeier A."/>
            <person name="Kalinowski J."/>
            <person name="Ruckert C."/>
        </authorList>
    </citation>
    <scope>NUCLEOTIDE SEQUENCE [LARGE SCALE GENOMIC DNA]</scope>
    <source>
        <strain evidence="2 5">JCM 4434</strain>
    </source>
</reference>
<keyword evidence="1" id="KW-1133">Transmembrane helix</keyword>
<name>A0A1E7N7J5_KITAU</name>
<feature type="transmembrane region" description="Helical" evidence="1">
    <location>
        <begin position="55"/>
        <end position="72"/>
    </location>
</feature>
<evidence type="ECO:0000313" key="2">
    <source>
        <dbReference type="EMBL" id="GGU57723.1"/>
    </source>
</evidence>
<feature type="transmembrane region" description="Helical" evidence="1">
    <location>
        <begin position="205"/>
        <end position="224"/>
    </location>
</feature>
<reference evidence="3" key="4">
    <citation type="submission" date="2016-08" db="EMBL/GenBank/DDBJ databases">
        <title>Sequencing, Assembly and Comparative Genomics of S. aureofaciens ATCC 10762.</title>
        <authorList>
            <person name="Gradnigo J.S."/>
            <person name="Johnson N."/>
            <person name="Somerville G.A."/>
        </authorList>
    </citation>
    <scope>NUCLEOTIDE SEQUENCE [LARGE SCALE GENOMIC DNA]</scope>
    <source>
        <strain evidence="3">ATCC 10762</strain>
    </source>
</reference>
<dbReference type="AlphaFoldDB" id="A0A1E7N7J5"/>
<reference evidence="3 4" key="2">
    <citation type="submission" date="2014-07" db="EMBL/GenBank/DDBJ databases">
        <authorList>
            <person name="Zhang J.E."/>
            <person name="Yang H."/>
            <person name="Guo J."/>
            <person name="Deng Z."/>
            <person name="Luo H."/>
            <person name="Luo M."/>
            <person name="Zhao B."/>
        </authorList>
    </citation>
    <scope>NUCLEOTIDE SEQUENCE [LARGE SCALE GENOMIC DNA]</scope>
    <source>
        <strain evidence="3">ATCC 10762</strain>
        <strain evidence="4">ATCC 10762 / DSM 40127 / CCM 3239 / JCM 4008 / LMG 5968 / NBRC 12843 / NCIMB 8234 / A-377</strain>
    </source>
</reference>
<organism evidence="3 4">
    <name type="scientific">Kitasatospora aureofaciens</name>
    <name type="common">Streptomyces aureofaciens</name>
    <dbReference type="NCBI Taxonomy" id="1894"/>
    <lineage>
        <taxon>Bacteria</taxon>
        <taxon>Bacillati</taxon>
        <taxon>Actinomycetota</taxon>
        <taxon>Actinomycetes</taxon>
        <taxon>Kitasatosporales</taxon>
        <taxon>Streptomycetaceae</taxon>
        <taxon>Kitasatospora</taxon>
    </lineage>
</organism>
<comment type="caution">
    <text evidence="3">The sequence shown here is derived from an EMBL/GenBank/DDBJ whole genome shotgun (WGS) entry which is preliminary data.</text>
</comment>
<dbReference type="Pfam" id="PF03988">
    <property type="entry name" value="DUF347"/>
    <property type="match status" value="4"/>
</dbReference>
<reference evidence="2" key="5">
    <citation type="submission" date="2020-09" db="EMBL/GenBank/DDBJ databases">
        <authorList>
            <person name="Sun Q."/>
            <person name="Ohkuma M."/>
        </authorList>
    </citation>
    <scope>NUCLEOTIDE SEQUENCE</scope>
    <source>
        <strain evidence="2">JCM 4434</strain>
    </source>
</reference>
<feature type="transmembrane region" description="Helical" evidence="1">
    <location>
        <begin position="110"/>
        <end position="131"/>
    </location>
</feature>
<feature type="transmembrane region" description="Helical" evidence="1">
    <location>
        <begin position="173"/>
        <end position="193"/>
    </location>
</feature>
<sequence>MARSYAPAAPRPAAPDGVRAASKVPVVDGWFWVVKVLTTGMGETLSDFLAKTFDPVLAVGAAGLLLAVTLLVQLRTRRCVPGLYWAVVVLVSVFGTMVADVAHVALGVPYALSAGALAGALAALFLLWHLVEGSLAIDRVTGLRRELFYWAAVLLTFALGTALGDLTAATLDLGYLVAGVGFAVLIAVPAVAARARWVGPVAGFWWAYVLTRPLGASFADWLGVGADRGGIGLGTGPVSLALAVLMAVALALSARSHRRVAGLIAH</sequence>
<keyword evidence="1" id="KW-0472">Membrane</keyword>
<dbReference type="EMBL" id="BMUB01000001">
    <property type="protein sequence ID" value="GGU57723.1"/>
    <property type="molecule type" value="Genomic_DNA"/>
</dbReference>
<keyword evidence="4" id="KW-1185">Reference proteome</keyword>
<gene>
    <name evidence="2" type="ORF">GCM10010502_05380</name>
    <name evidence="3" type="ORF">HS99_0028220</name>
</gene>
<dbReference type="InterPro" id="IPR007136">
    <property type="entry name" value="DUF347"/>
</dbReference>
<dbReference type="GeneID" id="97483720"/>
<dbReference type="Proteomes" id="UP000610124">
    <property type="component" value="Unassembled WGS sequence"/>
</dbReference>
<accession>A0A8H9HD28</accession>
<evidence type="ECO:0000313" key="3">
    <source>
        <dbReference type="EMBL" id="OEV36655.1"/>
    </source>
</evidence>
<feature type="transmembrane region" description="Helical" evidence="1">
    <location>
        <begin position="84"/>
        <end position="104"/>
    </location>
</feature>
<proteinExistence type="predicted"/>
<evidence type="ECO:0000256" key="1">
    <source>
        <dbReference type="SAM" id="Phobius"/>
    </source>
</evidence>
<feature type="transmembrane region" description="Helical" evidence="1">
    <location>
        <begin position="147"/>
        <end position="167"/>
    </location>
</feature>
<accession>A0A1E7N7J5</accession>